<dbReference type="AlphaFoldDB" id="A0A8J5N076"/>
<organism evidence="3 4">
    <name type="scientific">Homarus americanus</name>
    <name type="common">American lobster</name>
    <dbReference type="NCBI Taxonomy" id="6706"/>
    <lineage>
        <taxon>Eukaryota</taxon>
        <taxon>Metazoa</taxon>
        <taxon>Ecdysozoa</taxon>
        <taxon>Arthropoda</taxon>
        <taxon>Crustacea</taxon>
        <taxon>Multicrustacea</taxon>
        <taxon>Malacostraca</taxon>
        <taxon>Eumalacostraca</taxon>
        <taxon>Eucarida</taxon>
        <taxon>Decapoda</taxon>
        <taxon>Pleocyemata</taxon>
        <taxon>Astacidea</taxon>
        <taxon>Nephropoidea</taxon>
        <taxon>Nephropidae</taxon>
        <taxon>Homarus</taxon>
    </lineage>
</organism>
<dbReference type="GO" id="GO:0015074">
    <property type="term" value="P:DNA integration"/>
    <property type="evidence" value="ECO:0007669"/>
    <property type="project" value="InterPro"/>
</dbReference>
<gene>
    <name evidence="3" type="primary">GIN1-L4</name>
    <name evidence="3" type="ORF">Hamer_G019761</name>
</gene>
<keyword evidence="4" id="KW-1185">Reference proteome</keyword>
<dbReference type="InterPro" id="IPR050951">
    <property type="entry name" value="Retrovirus_Pol_polyprotein"/>
</dbReference>
<dbReference type="PANTHER" id="PTHR37984:SF15">
    <property type="entry name" value="INTEGRASE CATALYTIC DOMAIN-CONTAINING PROTEIN"/>
    <property type="match status" value="1"/>
</dbReference>
<reference evidence="3" key="1">
    <citation type="journal article" date="2021" name="Sci. Adv.">
        <title>The American lobster genome reveals insights on longevity, neural, and immune adaptations.</title>
        <authorList>
            <person name="Polinski J.M."/>
            <person name="Zimin A.V."/>
            <person name="Clark K.F."/>
            <person name="Kohn A.B."/>
            <person name="Sadowski N."/>
            <person name="Timp W."/>
            <person name="Ptitsyn A."/>
            <person name="Khanna P."/>
            <person name="Romanova D.Y."/>
            <person name="Williams P."/>
            <person name="Greenwood S.J."/>
            <person name="Moroz L.L."/>
            <person name="Walt D.R."/>
            <person name="Bodnar A.G."/>
        </authorList>
    </citation>
    <scope>NUCLEOTIDE SEQUENCE</scope>
    <source>
        <strain evidence="3">GMGI-L3</strain>
    </source>
</reference>
<accession>A0A8J5N076</accession>
<evidence type="ECO:0000256" key="1">
    <source>
        <dbReference type="ARBA" id="ARBA00012493"/>
    </source>
</evidence>
<proteinExistence type="predicted"/>
<dbReference type="PANTHER" id="PTHR37984">
    <property type="entry name" value="PROTEIN CBG26694"/>
    <property type="match status" value="1"/>
</dbReference>
<dbReference type="OrthoDB" id="4369127at2759"/>
<protein>
    <recommendedName>
        <fullName evidence="1">RNA-directed DNA polymerase</fullName>
        <ecNumber evidence="1">2.7.7.49</ecNumber>
    </recommendedName>
</protein>
<comment type="caution">
    <text evidence="3">The sequence shown here is derived from an EMBL/GenBank/DDBJ whole genome shotgun (WGS) entry which is preliminary data.</text>
</comment>
<dbReference type="PROSITE" id="PS50994">
    <property type="entry name" value="INTEGRASE"/>
    <property type="match status" value="1"/>
</dbReference>
<evidence type="ECO:0000259" key="2">
    <source>
        <dbReference type="PROSITE" id="PS50994"/>
    </source>
</evidence>
<dbReference type="InterPro" id="IPR041588">
    <property type="entry name" value="Integrase_H2C2"/>
</dbReference>
<evidence type="ECO:0000313" key="4">
    <source>
        <dbReference type="Proteomes" id="UP000747542"/>
    </source>
</evidence>
<evidence type="ECO:0000313" key="3">
    <source>
        <dbReference type="EMBL" id="KAG7169941.1"/>
    </source>
</evidence>
<dbReference type="EMBL" id="JAHLQT010014926">
    <property type="protein sequence ID" value="KAG7169941.1"/>
    <property type="molecule type" value="Genomic_DNA"/>
</dbReference>
<dbReference type="InterPro" id="IPR001584">
    <property type="entry name" value="Integrase_cat-core"/>
</dbReference>
<name>A0A8J5N076_HOMAM</name>
<dbReference type="GO" id="GO:0003964">
    <property type="term" value="F:RNA-directed DNA polymerase activity"/>
    <property type="evidence" value="ECO:0007669"/>
    <property type="project" value="UniProtKB-EC"/>
</dbReference>
<dbReference type="Pfam" id="PF17921">
    <property type="entry name" value="Integrase_H2C2"/>
    <property type="match status" value="1"/>
</dbReference>
<dbReference type="Proteomes" id="UP000747542">
    <property type="component" value="Unassembled WGS sequence"/>
</dbReference>
<dbReference type="EC" id="2.7.7.49" evidence="1"/>
<feature type="domain" description="Integrase catalytic" evidence="2">
    <location>
        <begin position="188"/>
        <end position="356"/>
    </location>
</feature>
<sequence>MDEQEFDEILTYLSKSKYPDSIKSKDSRSNWRKKCRPFTYCKNELYYNHKKYGALLAVKGIKDKRRIIESSHLQSDGRHHGINRTLKKISTNYYWKTIAKDVHYYVKIECQTCIEQGNQQNNVMRHSNMTRTDSEGGIKVKSTEKIVDKAIEQIGLDVIGNILEPSVPSPQEPVCSVFKCEAVVPQQTMQQPLVLRDHIMAQCGLDVIGPLSETHKGMRFIVLLTDCVTKWVEAMALSEFTTDSIGNFLAESICRHGSIEEIMTKHNNNDFCARLSEKMCSMMGITIRLSTLLSPQSNGYPENYWYNSLLCGALMKYSNQNQYYWDIYLHQVILAYRTFHQKNTPGSPFQLLYDRPTRLPVINVSHSTSDGYSDEQEALINHMTSYIKALSCPTHHQSLGIHSQQSDRLTPPYITPNNISTPVPPSTTAQHHQSSHVLGSFTHTVQANNQINSNLPLSTLETSQQTSHSSATIHTIPGTGLTAQTISPSTMAAHSISGNSINSHSIQGNNLSPHTISTNSVAHSIQANNVAPHSIPNNSHIITTPTVTSVGSHIITPHVSAAQSTTVQTPTNMTTQATTDTHSGHMVMIHTDGKAYADSFYVICPQ</sequence>